<evidence type="ECO:0000313" key="2">
    <source>
        <dbReference type="EMBL" id="GAI96527.1"/>
    </source>
</evidence>
<name>X1SU07_9ZZZZ</name>
<dbReference type="SUPFAM" id="SSF50956">
    <property type="entry name" value="Thermostable phytase (3-phytase)"/>
    <property type="match status" value="1"/>
</dbReference>
<dbReference type="EMBL" id="BARW01019545">
    <property type="protein sequence ID" value="GAI96527.1"/>
    <property type="molecule type" value="Genomic_DNA"/>
</dbReference>
<dbReference type="PROSITE" id="PS51662">
    <property type="entry name" value="BP_PHYTASE"/>
    <property type="match status" value="1"/>
</dbReference>
<dbReference type="Gene3D" id="2.120.10.30">
    <property type="entry name" value="TolB, C-terminal domain"/>
    <property type="match status" value="1"/>
</dbReference>
<sequence length="238" mass="25854">PQTRELENVAARPLEVGIEIYGSCMYRSPVTGDYYAFINDKDGTIEQWRLFDNGSGAVDGELVRTMSVATQPEGCAADDIMAVLYIGEEEAGIWKFGAEPEDGNARTLVDSVGVHLVPDVEGLAIYYATDTTGYLIASSQGNDTYVIYKREGNNAYVGTFQIVAGDEIDGTSDTDGIDVSNFGMGPHFPNGLFAVQDGSNPGANQNYKCVRWESIARLFDPPLVIDTTWDPRLVGLNN</sequence>
<dbReference type="InterPro" id="IPR011042">
    <property type="entry name" value="6-blade_b-propeller_TolB-like"/>
</dbReference>
<dbReference type="AlphaFoldDB" id="X1SU07"/>
<gene>
    <name evidence="2" type="ORF">S12H4_33193</name>
</gene>
<reference evidence="2" key="1">
    <citation type="journal article" date="2014" name="Front. Microbiol.">
        <title>High frequency of phylogenetically diverse reductive dehalogenase-homologous genes in deep subseafloor sedimentary metagenomes.</title>
        <authorList>
            <person name="Kawai M."/>
            <person name="Futagami T."/>
            <person name="Toyoda A."/>
            <person name="Takaki Y."/>
            <person name="Nishi S."/>
            <person name="Hori S."/>
            <person name="Arai W."/>
            <person name="Tsubouchi T."/>
            <person name="Morono Y."/>
            <person name="Uchiyama I."/>
            <person name="Ito T."/>
            <person name="Fujiyama A."/>
            <person name="Inagaki F."/>
            <person name="Takami H."/>
        </authorList>
    </citation>
    <scope>NUCLEOTIDE SEQUENCE</scope>
    <source>
        <strain evidence="2">Expedition CK06-06</strain>
    </source>
</reference>
<feature type="non-terminal residue" evidence="2">
    <location>
        <position position="1"/>
    </location>
</feature>
<protein>
    <recommendedName>
        <fullName evidence="1">BPP domain-containing protein</fullName>
    </recommendedName>
</protein>
<organism evidence="2">
    <name type="scientific">marine sediment metagenome</name>
    <dbReference type="NCBI Taxonomy" id="412755"/>
    <lineage>
        <taxon>unclassified sequences</taxon>
        <taxon>metagenomes</taxon>
        <taxon>ecological metagenomes</taxon>
    </lineage>
</organism>
<evidence type="ECO:0000259" key="1">
    <source>
        <dbReference type="PROSITE" id="PS51662"/>
    </source>
</evidence>
<comment type="caution">
    <text evidence="2">The sequence shown here is derived from an EMBL/GenBank/DDBJ whole genome shotgun (WGS) entry which is preliminary data.</text>
</comment>
<accession>X1SU07</accession>
<proteinExistence type="predicted"/>
<dbReference type="GO" id="GO:0016158">
    <property type="term" value="F:inositol hexakisphosphate 3-phosphatase activity"/>
    <property type="evidence" value="ECO:0007669"/>
    <property type="project" value="InterPro"/>
</dbReference>
<dbReference type="InterPro" id="IPR003431">
    <property type="entry name" value="B-propeller_Phytase"/>
</dbReference>
<dbReference type="Pfam" id="PF02333">
    <property type="entry name" value="Phytase"/>
    <property type="match status" value="1"/>
</dbReference>
<feature type="domain" description="BPP" evidence="1">
    <location>
        <begin position="1"/>
        <end position="219"/>
    </location>
</feature>